<evidence type="ECO:0000313" key="11">
    <source>
        <dbReference type="EMBL" id="MCP8967286.1"/>
    </source>
</evidence>
<feature type="domain" description="RecJ OB" evidence="10">
    <location>
        <begin position="453"/>
        <end position="559"/>
    </location>
</feature>
<dbReference type="Gene3D" id="3.10.310.30">
    <property type="match status" value="1"/>
</dbReference>
<gene>
    <name evidence="11" type="primary">recJ</name>
    <name evidence="11" type="ORF">NK662_01870</name>
</gene>
<feature type="domain" description="DDH" evidence="7">
    <location>
        <begin position="82"/>
        <end position="225"/>
    </location>
</feature>
<dbReference type="InterPro" id="IPR041122">
    <property type="entry name" value="RecJ_OB"/>
</dbReference>
<dbReference type="Pfam" id="PF01368">
    <property type="entry name" value="DHH"/>
    <property type="match status" value="1"/>
</dbReference>
<evidence type="ECO:0000256" key="1">
    <source>
        <dbReference type="ARBA" id="ARBA00005915"/>
    </source>
</evidence>
<dbReference type="PANTHER" id="PTHR30255">
    <property type="entry name" value="SINGLE-STRANDED-DNA-SPECIFIC EXONUCLEASE RECJ"/>
    <property type="match status" value="1"/>
</dbReference>
<keyword evidence="5 11" id="KW-0269">Exonuclease</keyword>
<dbReference type="InterPro" id="IPR051673">
    <property type="entry name" value="SSDNA_exonuclease_RecJ"/>
</dbReference>
<dbReference type="EMBL" id="JANCLT010000001">
    <property type="protein sequence ID" value="MCP8967286.1"/>
    <property type="molecule type" value="Genomic_DNA"/>
</dbReference>
<evidence type="ECO:0000313" key="12">
    <source>
        <dbReference type="Proteomes" id="UP001156102"/>
    </source>
</evidence>
<dbReference type="GO" id="GO:0003676">
    <property type="term" value="F:nucleic acid binding"/>
    <property type="evidence" value="ECO:0007669"/>
    <property type="project" value="InterPro"/>
</dbReference>
<dbReference type="SUPFAM" id="SSF64182">
    <property type="entry name" value="DHH phosphoesterases"/>
    <property type="match status" value="1"/>
</dbReference>
<evidence type="ECO:0000259" key="8">
    <source>
        <dbReference type="Pfam" id="PF02272"/>
    </source>
</evidence>
<dbReference type="InterPro" id="IPR001667">
    <property type="entry name" value="DDH_dom"/>
</dbReference>
<reference evidence="11" key="1">
    <citation type="submission" date="2022-07" db="EMBL/GenBank/DDBJ databases">
        <authorList>
            <person name="Li W.-J."/>
            <person name="Deng Q.-Q."/>
        </authorList>
    </citation>
    <scope>NUCLEOTIDE SEQUENCE</scope>
    <source>
        <strain evidence="11">SYSU M60031</strain>
    </source>
</reference>
<dbReference type="Gene3D" id="3.90.1640.30">
    <property type="match status" value="1"/>
</dbReference>
<dbReference type="AlphaFoldDB" id="A0AA42BNB4"/>
<dbReference type="InterPro" id="IPR003156">
    <property type="entry name" value="DHHA1_dom"/>
</dbReference>
<evidence type="ECO:0000256" key="3">
    <source>
        <dbReference type="ARBA" id="ARBA00022722"/>
    </source>
</evidence>
<comment type="caution">
    <text evidence="11">The sequence shown here is derived from an EMBL/GenBank/DDBJ whole genome shotgun (WGS) entry which is preliminary data.</text>
</comment>
<evidence type="ECO:0000259" key="7">
    <source>
        <dbReference type="Pfam" id="PF01368"/>
    </source>
</evidence>
<dbReference type="Pfam" id="PF10141">
    <property type="entry name" value="ssDNA-exonuc_C"/>
    <property type="match status" value="1"/>
</dbReference>
<keyword evidence="6" id="KW-0175">Coiled coil</keyword>
<organism evidence="11 12">
    <name type="scientific">Ectobacillus ponti</name>
    <dbReference type="NCBI Taxonomy" id="2961894"/>
    <lineage>
        <taxon>Bacteria</taxon>
        <taxon>Bacillati</taxon>
        <taxon>Bacillota</taxon>
        <taxon>Bacilli</taxon>
        <taxon>Bacillales</taxon>
        <taxon>Bacillaceae</taxon>
        <taxon>Ectobacillus</taxon>
    </lineage>
</organism>
<evidence type="ECO:0000259" key="10">
    <source>
        <dbReference type="Pfam" id="PF17768"/>
    </source>
</evidence>
<dbReference type="GO" id="GO:0006281">
    <property type="term" value="P:DNA repair"/>
    <property type="evidence" value="ECO:0007669"/>
    <property type="project" value="InterPro"/>
</dbReference>
<evidence type="ECO:0000256" key="6">
    <source>
        <dbReference type="SAM" id="Coils"/>
    </source>
</evidence>
<sequence>MLQAKTRWKQKQGDEESVRQLSRAIGVTPLVASLLLGRGWRTEEEITAFLYNDRQTFHDPYLLEHMDRAVERIRRAVEGGEQILVYGDYDADGVSSTSVLLLALQELGADAEFYIPNRFTEGYGPNAEAFRWAQRAGFSLIITVDTGISAVNEAQLAKDLGVDLIITDHHEPPPQLPEAYAIIHPKLSPRYPFHELAGVGVAFKLAHALLERVPEHLLDLAVLGTVADLVALQDENRLLVKRGLEKLRATKRPGYQALFKVADLSQKDLNEESVGFAIGPRINAVGRLEDAAPAVHLLLSEDPEEAWELAQEIDSLNKQRQEIVQQIAEEAIREIEQHYPPETNRVLVVAKEGWNVGVIGIVASKLVERFYRPAIVLGIDRDKGIAKGSARSIEGFDLFANLSDCRDILPHFGGHTMAAGMTLQLEHVDELRSRLNELAKQLTEEELTPVTPVDAVCRVEELTLKAAEELQLLAPFGMGNPKPRIQVENAAVESIRQIGADSTHLKLVLKGEGARLDVVGFGFGYLADEIAPSSAVSLVGELGINEWNNHRKPQLMLQDAAVRQWQLFDWRSVKGLARQLASLPADKLKLVCFEEETAVKLGLADYRVQLVTAEQIGTGAVSLENSYTVLLDLPPSLQALKDVMQSGFPARIYTVFHRETEHLFSTIPTRDHFKWYYSFLRQRGTFSLTEQGEQLCRHKGWSKDTVNFMTQVFFELEFVTIKNGVIYMSPSIQKRDLTESKTYRGKFEQLQLEKELVYSSYPQLQAWLDGIRTGAYIHEEA</sequence>
<protein>
    <recommendedName>
        <fullName evidence="2">Single-stranded-DNA-specific exonuclease RecJ</fullName>
    </recommendedName>
</protein>
<dbReference type="InterPro" id="IPR004610">
    <property type="entry name" value="RecJ"/>
</dbReference>
<dbReference type="NCBIfam" id="TIGR00644">
    <property type="entry name" value="recJ"/>
    <property type="match status" value="1"/>
</dbReference>
<dbReference type="InterPro" id="IPR018779">
    <property type="entry name" value="RecJ_C"/>
</dbReference>
<dbReference type="GO" id="GO:0006310">
    <property type="term" value="P:DNA recombination"/>
    <property type="evidence" value="ECO:0007669"/>
    <property type="project" value="InterPro"/>
</dbReference>
<dbReference type="Proteomes" id="UP001156102">
    <property type="component" value="Unassembled WGS sequence"/>
</dbReference>
<dbReference type="RefSeq" id="WP_254757427.1">
    <property type="nucleotide sequence ID" value="NZ_JANCLT010000001.1"/>
</dbReference>
<dbReference type="PANTHER" id="PTHR30255:SF2">
    <property type="entry name" value="SINGLE-STRANDED-DNA-SPECIFIC EXONUCLEASE RECJ"/>
    <property type="match status" value="1"/>
</dbReference>
<evidence type="ECO:0000259" key="9">
    <source>
        <dbReference type="Pfam" id="PF10141"/>
    </source>
</evidence>
<feature type="domain" description="Single-stranded-DNA-specific exonuclease RecJ C-terminal" evidence="9">
    <location>
        <begin position="566"/>
        <end position="768"/>
    </location>
</feature>
<keyword evidence="12" id="KW-1185">Reference proteome</keyword>
<dbReference type="Pfam" id="PF17768">
    <property type="entry name" value="RecJ_OB"/>
    <property type="match status" value="1"/>
</dbReference>
<keyword evidence="4" id="KW-0378">Hydrolase</keyword>
<evidence type="ECO:0000256" key="5">
    <source>
        <dbReference type="ARBA" id="ARBA00022839"/>
    </source>
</evidence>
<keyword evidence="3" id="KW-0540">Nuclease</keyword>
<dbReference type="InterPro" id="IPR038763">
    <property type="entry name" value="DHH_sf"/>
</dbReference>
<evidence type="ECO:0000256" key="4">
    <source>
        <dbReference type="ARBA" id="ARBA00022801"/>
    </source>
</evidence>
<evidence type="ECO:0000256" key="2">
    <source>
        <dbReference type="ARBA" id="ARBA00019841"/>
    </source>
</evidence>
<proteinExistence type="inferred from homology"/>
<accession>A0AA42BNB4</accession>
<feature type="coiled-coil region" evidence="6">
    <location>
        <begin position="306"/>
        <end position="333"/>
    </location>
</feature>
<dbReference type="GO" id="GO:0008409">
    <property type="term" value="F:5'-3' exonuclease activity"/>
    <property type="evidence" value="ECO:0007669"/>
    <property type="project" value="InterPro"/>
</dbReference>
<dbReference type="Pfam" id="PF02272">
    <property type="entry name" value="DHHA1"/>
    <property type="match status" value="1"/>
</dbReference>
<comment type="similarity">
    <text evidence="1">Belongs to the RecJ family.</text>
</comment>
<feature type="domain" description="DHHA1" evidence="8">
    <location>
        <begin position="345"/>
        <end position="440"/>
    </location>
</feature>
<name>A0AA42BNB4_9BACI</name>